<reference evidence="2" key="1">
    <citation type="submission" date="2021-06" db="EMBL/GenBank/DDBJ databases">
        <authorList>
            <person name="Kallberg Y."/>
            <person name="Tangrot J."/>
            <person name="Rosling A."/>
        </authorList>
    </citation>
    <scope>NUCLEOTIDE SEQUENCE</scope>
    <source>
        <strain evidence="2">UK204</strain>
    </source>
</reference>
<keyword evidence="3" id="KW-1185">Reference proteome</keyword>
<dbReference type="AlphaFoldDB" id="A0A9N9HIY2"/>
<feature type="chain" id="PRO_5040173194" evidence="1">
    <location>
        <begin position="22"/>
        <end position="104"/>
    </location>
</feature>
<accession>A0A9N9HIY2</accession>
<dbReference type="Proteomes" id="UP000789570">
    <property type="component" value="Unassembled WGS sequence"/>
</dbReference>
<dbReference type="EMBL" id="CAJVPQ010006005">
    <property type="protein sequence ID" value="CAG8679228.1"/>
    <property type="molecule type" value="Genomic_DNA"/>
</dbReference>
<protein>
    <submittedName>
        <fullName evidence="2">8085_t:CDS:1</fullName>
    </submittedName>
</protein>
<evidence type="ECO:0000313" key="2">
    <source>
        <dbReference type="EMBL" id="CAG8679228.1"/>
    </source>
</evidence>
<keyword evidence="1" id="KW-0732">Signal</keyword>
<proteinExistence type="predicted"/>
<feature type="signal peptide" evidence="1">
    <location>
        <begin position="1"/>
        <end position="21"/>
    </location>
</feature>
<evidence type="ECO:0000313" key="3">
    <source>
        <dbReference type="Proteomes" id="UP000789570"/>
    </source>
</evidence>
<sequence length="104" mass="12061">MFSDHLRLVMLMPFLLRHSLGVSHIKNSKLVSLQIRLTDSTNLRPRTPLPLQIINTVINCWVAVSKASRLSFSFSFEFTEQKYEELEKALKVEHIILLKVINNI</sequence>
<comment type="caution">
    <text evidence="2">The sequence shown here is derived from an EMBL/GenBank/DDBJ whole genome shotgun (WGS) entry which is preliminary data.</text>
</comment>
<organism evidence="2 3">
    <name type="scientific">Funneliformis caledonium</name>
    <dbReference type="NCBI Taxonomy" id="1117310"/>
    <lineage>
        <taxon>Eukaryota</taxon>
        <taxon>Fungi</taxon>
        <taxon>Fungi incertae sedis</taxon>
        <taxon>Mucoromycota</taxon>
        <taxon>Glomeromycotina</taxon>
        <taxon>Glomeromycetes</taxon>
        <taxon>Glomerales</taxon>
        <taxon>Glomeraceae</taxon>
        <taxon>Funneliformis</taxon>
    </lineage>
</organism>
<gene>
    <name evidence="2" type="ORF">FCALED_LOCUS12411</name>
</gene>
<name>A0A9N9HIY2_9GLOM</name>
<evidence type="ECO:0000256" key="1">
    <source>
        <dbReference type="SAM" id="SignalP"/>
    </source>
</evidence>
<dbReference type="OrthoDB" id="2461886at2759"/>